<dbReference type="EMBL" id="JAVDSW010000002">
    <property type="protein sequence ID" value="MDR6703006.1"/>
    <property type="molecule type" value="Genomic_DNA"/>
</dbReference>
<evidence type="ECO:0000313" key="1">
    <source>
        <dbReference type="EMBL" id="MDR6703006.1"/>
    </source>
</evidence>
<sequence>MNAIRTFNADGSKFEIVRSDGENMVSYQAFCDGKPIGKPSLVDRAIHHDGTAAGVNLDDVIADAYENAINGMRLEIKKINQ</sequence>
<reference evidence="1" key="1">
    <citation type="submission" date="2023-07" db="EMBL/GenBank/DDBJ databases">
        <title>Sorghum-associated microbial communities from plants grown in Nebraska, USA.</title>
        <authorList>
            <person name="Schachtman D."/>
        </authorList>
    </citation>
    <scope>NUCLEOTIDE SEQUENCE</scope>
    <source>
        <strain evidence="1">1457</strain>
    </source>
</reference>
<evidence type="ECO:0000313" key="2">
    <source>
        <dbReference type="Proteomes" id="UP001265315"/>
    </source>
</evidence>
<protein>
    <submittedName>
        <fullName evidence="1">Uncharacterized protein</fullName>
    </submittedName>
</protein>
<proteinExistence type="predicted"/>
<dbReference type="RefSeq" id="WP_309955597.1">
    <property type="nucleotide sequence ID" value="NZ_JAVDSW010000002.1"/>
</dbReference>
<dbReference type="AlphaFoldDB" id="A0AAW8LVI1"/>
<gene>
    <name evidence="1" type="ORF">J2W61_002871</name>
</gene>
<dbReference type="Proteomes" id="UP001265315">
    <property type="component" value="Unassembled WGS sequence"/>
</dbReference>
<comment type="caution">
    <text evidence="1">The sequence shown here is derived from an EMBL/GenBank/DDBJ whole genome shotgun (WGS) entry which is preliminary data.</text>
</comment>
<organism evidence="1 2">
    <name type="scientific">Agrobacterium tumefaciens</name>
    <dbReference type="NCBI Taxonomy" id="358"/>
    <lineage>
        <taxon>Bacteria</taxon>
        <taxon>Pseudomonadati</taxon>
        <taxon>Pseudomonadota</taxon>
        <taxon>Alphaproteobacteria</taxon>
        <taxon>Hyphomicrobiales</taxon>
        <taxon>Rhizobiaceae</taxon>
        <taxon>Rhizobium/Agrobacterium group</taxon>
        <taxon>Agrobacterium</taxon>
        <taxon>Agrobacterium tumefaciens complex</taxon>
    </lineage>
</organism>
<accession>A0AAW8LVI1</accession>
<name>A0AAW8LVI1_AGRTU</name>